<dbReference type="HOGENOM" id="CLU_016090_0_0_10"/>
<reference evidence="3 4" key="1">
    <citation type="journal article" date="2009" name="Stand. Genomic Sci.">
        <title>Complete genome sequence of Rhodothermus marinus type strain (R-10).</title>
        <authorList>
            <person name="Nolan M."/>
            <person name="Tindall B.J."/>
            <person name="Pomrenke H."/>
            <person name="Lapidus A."/>
            <person name="Copeland A."/>
            <person name="Glavina Del Rio T."/>
            <person name="Lucas S."/>
            <person name="Chen F."/>
            <person name="Tice H."/>
            <person name="Cheng J.F."/>
            <person name="Saunders E."/>
            <person name="Han C."/>
            <person name="Bruce D."/>
            <person name="Goodwin L."/>
            <person name="Chain P."/>
            <person name="Pitluck S."/>
            <person name="Ovchinikova G."/>
            <person name="Pati A."/>
            <person name="Ivanova N."/>
            <person name="Mavromatis K."/>
            <person name="Chen A."/>
            <person name="Palaniappan K."/>
            <person name="Land M."/>
            <person name="Hauser L."/>
            <person name="Chang Y.J."/>
            <person name="Jeffries C.D."/>
            <person name="Brettin T."/>
            <person name="Goker M."/>
            <person name="Bristow J."/>
            <person name="Eisen J.A."/>
            <person name="Markowitz V."/>
            <person name="Hugenholtz P."/>
            <person name="Kyrpides N.C."/>
            <person name="Klenk H.P."/>
            <person name="Detter J.C."/>
        </authorList>
    </citation>
    <scope>NUCLEOTIDE SEQUENCE [LARGE SCALE GENOMIC DNA]</scope>
    <source>
        <strain evidence="4">ATCC 43812 / DSM 4252 / R-10</strain>
    </source>
</reference>
<keyword evidence="4" id="KW-1185">Reference proteome</keyword>
<evidence type="ECO:0000313" key="3">
    <source>
        <dbReference type="EMBL" id="ACY48874.1"/>
    </source>
</evidence>
<dbReference type="eggNOG" id="COG2091">
    <property type="taxonomic scope" value="Bacteria"/>
</dbReference>
<accession>D0MKG2</accession>
<dbReference type="EMBL" id="CP001807">
    <property type="protein sequence ID" value="ACY48874.1"/>
    <property type="molecule type" value="Genomic_DNA"/>
</dbReference>
<dbReference type="Pfam" id="PF19313">
    <property type="entry name" value="DUF5916"/>
    <property type="match status" value="2"/>
</dbReference>
<proteinExistence type="predicted"/>
<dbReference type="RefSeq" id="WP_012844485.1">
    <property type="nucleotide sequence ID" value="NC_013501.1"/>
</dbReference>
<evidence type="ECO:0000256" key="1">
    <source>
        <dbReference type="SAM" id="SignalP"/>
    </source>
</evidence>
<feature type="domain" description="DUF5916" evidence="2">
    <location>
        <begin position="242"/>
        <end position="648"/>
    </location>
</feature>
<dbReference type="CDD" id="cd09618">
    <property type="entry name" value="CBM9_like_2"/>
    <property type="match status" value="1"/>
</dbReference>
<evidence type="ECO:0000259" key="2">
    <source>
        <dbReference type="Pfam" id="PF19313"/>
    </source>
</evidence>
<feature type="chain" id="PRO_5003011462" description="DUF5916 domain-containing protein" evidence="1">
    <location>
        <begin position="20"/>
        <end position="841"/>
    </location>
</feature>
<protein>
    <recommendedName>
        <fullName evidence="2">DUF5916 domain-containing protein</fullName>
    </recommendedName>
</protein>
<sequence>MYWLLLSLLLTGLPVRPQADTLPTPSLQAMPLNHGLRLDGRLTEPDWQQAPAATDFRQLEPVEGAAPTFPTAVRVLYGPDALYIGAMLYDPEPHRIRRLLGRRDQFNQADWFGVAIDSYFDRKTAYVFAVNAAGVLADGLLTSGGGPRPGGGEPDLSWDAVWEAAVAVVDSGWSVEMRIPYAMLRFPQAEVLTWGISFRRDIARLSEVDEWPFIPRNIRSSGVVAYFARLENLRGLHPGRNLQITPYVVSNGTRLRQDDGQISSELDADAGLDLKLGLTSSLILDLTLNPDFGQVEVDPAVLNLTAFETVFEERRPFFTEGAQIFNFSYGREGRLFYSRRIGAVEPIIGAAKLSGRTEGGLSLGLLGATTGNDFQPEHHYLVGHLRQELGTYSTIGGMVTGLFRQQSGNDELRYSLAGGTDWDLRFGGNTFRFGGHLSFSHRQVNGQDASTGLATALRLERVRGVWTYGAGLDGFDDRFNVNDVGQLRRNNLVRFWMRLGHQFNNNRPFGPFQRADAFIFSWHQRSYREGLYMGSGFFMRAGALTRGFAELELRVRGDYLWGGYDLYEARGMGPIYQPRQLSIEGEYGSDTRRSLRLRPSFELELDAEDGRRLNTGLQLEWSALDWLDLRTELSLEQEHNLLRWASNESFARWPDGWAIGTESAAPDELTEADFTRLPSAGPLDELAARYDPYEGFADRYYVAVFGRRDTRSLELSLRSTLTFSPMLSVQSFAQLLLARGRYTDPSLRLDKDTLLPFPDYPKRHEFVLNSFRVNVVLRWEYRPGSVLYLVWTHDRDAYDRADPFQPDSWYQGLTFPEQLRDTFRLFPNNAFMVKLTYLIFS</sequence>
<dbReference type="Gene3D" id="2.60.40.1190">
    <property type="match status" value="1"/>
</dbReference>
<dbReference type="OrthoDB" id="9786766at2"/>
<keyword evidence="1" id="KW-0732">Signal</keyword>
<gene>
    <name evidence="3" type="ordered locus">Rmar_1992</name>
</gene>
<organism evidence="3 4">
    <name type="scientific">Rhodothermus marinus (strain ATCC 43812 / DSM 4252 / R-10)</name>
    <name type="common">Rhodothermus obamensis</name>
    <dbReference type="NCBI Taxonomy" id="518766"/>
    <lineage>
        <taxon>Bacteria</taxon>
        <taxon>Pseudomonadati</taxon>
        <taxon>Rhodothermota</taxon>
        <taxon>Rhodothermia</taxon>
        <taxon>Rhodothermales</taxon>
        <taxon>Rhodothermaceae</taxon>
        <taxon>Rhodothermus</taxon>
    </lineage>
</organism>
<dbReference type="KEGG" id="rmr:Rmar_1992"/>
<dbReference type="STRING" id="518766.Rmar_1992"/>
<feature type="domain" description="DUF5916" evidence="2">
    <location>
        <begin position="702"/>
        <end position="839"/>
    </location>
</feature>
<name>D0MKG2_RHOM4</name>
<dbReference type="Proteomes" id="UP000002221">
    <property type="component" value="Chromosome"/>
</dbReference>
<dbReference type="SUPFAM" id="SSF49344">
    <property type="entry name" value="CBD9-like"/>
    <property type="match status" value="1"/>
</dbReference>
<dbReference type="InterPro" id="IPR045670">
    <property type="entry name" value="DUF5916"/>
</dbReference>
<dbReference type="AlphaFoldDB" id="D0MKG2"/>
<feature type="signal peptide" evidence="1">
    <location>
        <begin position="1"/>
        <end position="19"/>
    </location>
</feature>
<evidence type="ECO:0000313" key="4">
    <source>
        <dbReference type="Proteomes" id="UP000002221"/>
    </source>
</evidence>